<reference evidence="3 4" key="1">
    <citation type="journal article" date="2012" name="Science">
        <title>The Paleozoic origin of enzymatic lignin decomposition reconstructed from 31 fungal genomes.</title>
        <authorList>
            <person name="Floudas D."/>
            <person name="Binder M."/>
            <person name="Riley R."/>
            <person name="Barry K."/>
            <person name="Blanchette R.A."/>
            <person name="Henrissat B."/>
            <person name="Martinez A.T."/>
            <person name="Otillar R."/>
            <person name="Spatafora J.W."/>
            <person name="Yadav J.S."/>
            <person name="Aerts A."/>
            <person name="Benoit I."/>
            <person name="Boyd A."/>
            <person name="Carlson A."/>
            <person name="Copeland A."/>
            <person name="Coutinho P.M."/>
            <person name="de Vries R.P."/>
            <person name="Ferreira P."/>
            <person name="Findley K."/>
            <person name="Foster B."/>
            <person name="Gaskell J."/>
            <person name="Glotzer D."/>
            <person name="Gorecki P."/>
            <person name="Heitman J."/>
            <person name="Hesse C."/>
            <person name="Hori C."/>
            <person name="Igarashi K."/>
            <person name="Jurgens J.A."/>
            <person name="Kallen N."/>
            <person name="Kersten P."/>
            <person name="Kohler A."/>
            <person name="Kuees U."/>
            <person name="Kumar T.K.A."/>
            <person name="Kuo A."/>
            <person name="LaButti K."/>
            <person name="Larrondo L.F."/>
            <person name="Lindquist E."/>
            <person name="Ling A."/>
            <person name="Lombard V."/>
            <person name="Lucas S."/>
            <person name="Lundell T."/>
            <person name="Martin R."/>
            <person name="McLaughlin D.J."/>
            <person name="Morgenstern I."/>
            <person name="Morin E."/>
            <person name="Murat C."/>
            <person name="Nagy L.G."/>
            <person name="Nolan M."/>
            <person name="Ohm R.A."/>
            <person name="Patyshakuliyeva A."/>
            <person name="Rokas A."/>
            <person name="Ruiz-Duenas F.J."/>
            <person name="Sabat G."/>
            <person name="Salamov A."/>
            <person name="Samejima M."/>
            <person name="Schmutz J."/>
            <person name="Slot J.C."/>
            <person name="St John F."/>
            <person name="Stenlid J."/>
            <person name="Sun H."/>
            <person name="Sun S."/>
            <person name="Syed K."/>
            <person name="Tsang A."/>
            <person name="Wiebenga A."/>
            <person name="Young D."/>
            <person name="Pisabarro A."/>
            <person name="Eastwood D.C."/>
            <person name="Martin F."/>
            <person name="Cullen D."/>
            <person name="Grigoriev I.V."/>
            <person name="Hibbett D.S."/>
        </authorList>
    </citation>
    <scope>NUCLEOTIDE SEQUENCE</scope>
    <source>
        <strain evidence="4">FP-58527</strain>
    </source>
</reference>
<feature type="domain" description="Beta-lactamase-related" evidence="2">
    <location>
        <begin position="72"/>
        <end position="421"/>
    </location>
</feature>
<evidence type="ECO:0000313" key="3">
    <source>
        <dbReference type="EMBL" id="EPS93816.1"/>
    </source>
</evidence>
<dbReference type="PANTHER" id="PTHR46825">
    <property type="entry name" value="D-ALANYL-D-ALANINE-CARBOXYPEPTIDASE/ENDOPEPTIDASE AMPH"/>
    <property type="match status" value="1"/>
</dbReference>
<dbReference type="OrthoDB" id="5946976at2759"/>
<keyword evidence="4" id="KW-1185">Reference proteome</keyword>
<dbReference type="EMBL" id="KE504255">
    <property type="protein sequence ID" value="EPS93816.1"/>
    <property type="molecule type" value="Genomic_DNA"/>
</dbReference>
<sequence length="611" mass="66996">MLVVWARLRTLVAVPPLIIALVFTSRITSPPCSLSDVPQAQIGFRAQLAHVQAVGNTGRWALTPELDKYANKVLAAEHLPGLSIAAVRITETGEVETDLAAWGRMNEDGEPTHVNTLFNIGSCSKAFLVTALGVLMEDYALGRNVTKLPPGLAHFDWDTKLQDILPRELPPIFASSWARSQATFRDVLSHMSGIDFVYGDDESPISLLQHLQHLRPVYELRERFSYANFFYTICAYIISIYSGMAYEDFVTQRIFIPLGTSSTTYSHTEAVATGGLSQSWTASGRRVPLWLGNRATTAWAGPAGILSDAVDMSKWLATLLNGGIDPRTNITVIPRSVLEEMTTAHAVISGRPRRPYRSIEGYGMGWERSTFQGHDIISHSGRMPAHLSEVLFLPSDKLGVVALSNADQPQEAHLKVAYRIIEDVLKLPHVVDPDANPSTASTIAQDDAHLDGSTTITLAASLSRYAGTYKNLAYGNFTLCAPTTRSEYCASVRADFAACGERGEHPALYAAYPRFTSSHIRLTPHPLQPAAHENIDAWELEFVSLFPHGYGKDTTPFVYRVLGGSTMEVRCAVVGGRVDGCGIVDVTLDEGRVLREGPLKEVADVWFERVD</sequence>
<dbReference type="SUPFAM" id="SSF56601">
    <property type="entry name" value="beta-lactamase/transpeptidase-like"/>
    <property type="match status" value="1"/>
</dbReference>
<protein>
    <recommendedName>
        <fullName evidence="2">Beta-lactamase-related domain-containing protein</fullName>
    </recommendedName>
</protein>
<dbReference type="HOGENOM" id="CLU_020027_14_0_1"/>
<dbReference type="InterPro" id="IPR050491">
    <property type="entry name" value="AmpC-like"/>
</dbReference>
<comment type="similarity">
    <text evidence="1">Belongs to the peptidase S12 family.</text>
</comment>
<organism evidence="3 4">
    <name type="scientific">Fomitopsis schrenkii</name>
    <name type="common">Brown rot fungus</name>
    <dbReference type="NCBI Taxonomy" id="2126942"/>
    <lineage>
        <taxon>Eukaryota</taxon>
        <taxon>Fungi</taxon>
        <taxon>Dikarya</taxon>
        <taxon>Basidiomycota</taxon>
        <taxon>Agaricomycotina</taxon>
        <taxon>Agaricomycetes</taxon>
        <taxon>Polyporales</taxon>
        <taxon>Fomitopsis</taxon>
    </lineage>
</organism>
<proteinExistence type="inferred from homology"/>
<gene>
    <name evidence="3" type="ORF">FOMPIDRAFT_1063396</name>
</gene>
<dbReference type="InterPro" id="IPR001466">
    <property type="entry name" value="Beta-lactam-related"/>
</dbReference>
<evidence type="ECO:0000313" key="4">
    <source>
        <dbReference type="Proteomes" id="UP000015241"/>
    </source>
</evidence>
<dbReference type="PANTHER" id="PTHR46825:SF9">
    <property type="entry name" value="BETA-LACTAMASE-RELATED DOMAIN-CONTAINING PROTEIN"/>
    <property type="match status" value="1"/>
</dbReference>
<accession>S8DJT1</accession>
<dbReference type="eggNOG" id="ENOG502S0EY">
    <property type="taxonomic scope" value="Eukaryota"/>
</dbReference>
<dbReference type="InterPro" id="IPR012338">
    <property type="entry name" value="Beta-lactam/transpept-like"/>
</dbReference>
<dbReference type="Gene3D" id="3.40.710.10">
    <property type="entry name" value="DD-peptidase/beta-lactamase superfamily"/>
    <property type="match status" value="1"/>
</dbReference>
<dbReference type="AlphaFoldDB" id="S8DJT1"/>
<dbReference type="Pfam" id="PF00144">
    <property type="entry name" value="Beta-lactamase"/>
    <property type="match status" value="1"/>
</dbReference>
<name>S8DJT1_FOMSC</name>
<dbReference type="Proteomes" id="UP000015241">
    <property type="component" value="Unassembled WGS sequence"/>
</dbReference>
<dbReference type="InParanoid" id="S8DJT1"/>
<dbReference type="STRING" id="743788.S8DJT1"/>
<evidence type="ECO:0000259" key="2">
    <source>
        <dbReference type="Pfam" id="PF00144"/>
    </source>
</evidence>
<evidence type="ECO:0000256" key="1">
    <source>
        <dbReference type="ARBA" id="ARBA00038215"/>
    </source>
</evidence>